<dbReference type="Proteomes" id="UP000679779">
    <property type="component" value="Unassembled WGS sequence"/>
</dbReference>
<dbReference type="InterPro" id="IPR017946">
    <property type="entry name" value="PLC-like_Pdiesterase_TIM-brl"/>
</dbReference>
<dbReference type="GO" id="GO:0008081">
    <property type="term" value="F:phosphoric diester hydrolase activity"/>
    <property type="evidence" value="ECO:0007669"/>
    <property type="project" value="InterPro"/>
</dbReference>
<dbReference type="EMBL" id="BORQ01000001">
    <property type="protein sequence ID" value="GIO30363.1"/>
    <property type="molecule type" value="Genomic_DNA"/>
</dbReference>
<evidence type="ECO:0000313" key="2">
    <source>
        <dbReference type="EMBL" id="GIO30363.1"/>
    </source>
</evidence>
<sequence length="240" mass="26336">MNVPLIIAHTGCEGTPDNTLESCLAGWDAGADVLEVDVQATKDGVCVLHHDDHPAFASCTYEELVEENPLRLEAGKRLVKLEDVLVRFKRTTASFNLDIKNDAAALPAVKLLETLDMREQIYFTGATDRIVKTPFHARVMRNTPESLSELGSAVYEAAAEEICTRAKQVGCAGINADFPSCRDSLVRIAHEYGLRVWIYTLQDVGSMKAFADMGVDAVSVLDVSGASALRRQWAPDRELR</sequence>
<dbReference type="SUPFAM" id="SSF51695">
    <property type="entry name" value="PLC-like phosphodiesterases"/>
    <property type="match status" value="1"/>
</dbReference>
<dbReference type="RefSeq" id="WP_160040421.1">
    <property type="nucleotide sequence ID" value="NZ_BORQ01000001.1"/>
</dbReference>
<accession>A0A919XHA5</accession>
<gene>
    <name evidence="2" type="ORF">J2TS6_15040</name>
</gene>
<feature type="domain" description="GP-PDE" evidence="1">
    <location>
        <begin position="4"/>
        <end position="230"/>
    </location>
</feature>
<proteinExistence type="predicted"/>
<protein>
    <recommendedName>
        <fullName evidence="1">GP-PDE domain-containing protein</fullName>
    </recommendedName>
</protein>
<dbReference type="InterPro" id="IPR030395">
    <property type="entry name" value="GP_PDE_dom"/>
</dbReference>
<dbReference type="PROSITE" id="PS51704">
    <property type="entry name" value="GP_PDE"/>
    <property type="match status" value="1"/>
</dbReference>
<comment type="caution">
    <text evidence="2">The sequence shown here is derived from an EMBL/GenBank/DDBJ whole genome shotgun (WGS) entry which is preliminary data.</text>
</comment>
<dbReference type="GO" id="GO:0006629">
    <property type="term" value="P:lipid metabolic process"/>
    <property type="evidence" value="ECO:0007669"/>
    <property type="project" value="InterPro"/>
</dbReference>
<evidence type="ECO:0000313" key="3">
    <source>
        <dbReference type="Proteomes" id="UP000679779"/>
    </source>
</evidence>
<dbReference type="PANTHER" id="PTHR46211:SF14">
    <property type="entry name" value="GLYCEROPHOSPHODIESTER PHOSPHODIESTERASE"/>
    <property type="match status" value="1"/>
</dbReference>
<name>A0A919XHA5_9BACL</name>
<dbReference type="AlphaFoldDB" id="A0A919XHA5"/>
<dbReference type="CDD" id="cd08556">
    <property type="entry name" value="GDPD"/>
    <property type="match status" value="1"/>
</dbReference>
<dbReference type="Gene3D" id="3.20.20.190">
    <property type="entry name" value="Phosphatidylinositol (PI) phosphodiesterase"/>
    <property type="match status" value="1"/>
</dbReference>
<dbReference type="PANTHER" id="PTHR46211">
    <property type="entry name" value="GLYCEROPHOSPHORYL DIESTER PHOSPHODIESTERASE"/>
    <property type="match status" value="1"/>
</dbReference>
<dbReference type="Pfam" id="PF03009">
    <property type="entry name" value="GDPD"/>
    <property type="match status" value="1"/>
</dbReference>
<keyword evidence="3" id="KW-1185">Reference proteome</keyword>
<organism evidence="2 3">
    <name type="scientific">Paenibacillus albilobatus</name>
    <dbReference type="NCBI Taxonomy" id="2716884"/>
    <lineage>
        <taxon>Bacteria</taxon>
        <taxon>Bacillati</taxon>
        <taxon>Bacillota</taxon>
        <taxon>Bacilli</taxon>
        <taxon>Bacillales</taxon>
        <taxon>Paenibacillaceae</taxon>
        <taxon>Paenibacillus</taxon>
    </lineage>
</organism>
<evidence type="ECO:0000259" key="1">
    <source>
        <dbReference type="PROSITE" id="PS51704"/>
    </source>
</evidence>
<reference evidence="2" key="1">
    <citation type="submission" date="2021-03" db="EMBL/GenBank/DDBJ databases">
        <title>Antimicrobial resistance genes in bacteria isolated from Japanese honey, and their potential for conferring macrolide and lincosamide resistance in the American foulbrood pathogen Paenibacillus larvae.</title>
        <authorList>
            <person name="Okamoto M."/>
            <person name="Kumagai M."/>
            <person name="Kanamori H."/>
            <person name="Takamatsu D."/>
        </authorList>
    </citation>
    <scope>NUCLEOTIDE SEQUENCE</scope>
    <source>
        <strain evidence="2">J2TS6</strain>
    </source>
</reference>